<feature type="region of interest" description="Disordered" evidence="1">
    <location>
        <begin position="159"/>
        <end position="206"/>
    </location>
</feature>
<sequence length="658" mass="73846">MNKQKFIDLVGVTEKISEADVKALETLVRQYPYFQNGHAILAKASRTLKLPSYKAKMNTAAVYATDRLVFKDFITATPSPATKTAQTNPTPIQKTVAPQPSVTPRGEMDKLIEEIYANLENWKSSREQYLEYEKEHPEEIVILPVPKADDAFEKLKKQVADEVNAEESKPEPAPLPENKAVESAAPKETKTESVEEEKVVSSITETEITSEIEVEIQEVETIETTVTTPEDEIAEIPIEEKVITPKSSKKSEGPEIESLDDHLEALEAQIDEITPILQAKREEEINADEDSHVEPVKKETTTSEVKPQKIIEKPADDKSDTPVVDESVIELDPETVYSFNSPIPEPQELPESLQQKRDYKKEKEAQKAEEDKMISSEELSKIVDKVSEEVEMEDREGHPEDVSDEMSEIIESKLQSLQKPKDSKPEEAKEEPVAKVESTNVLDQTPDHTESPTAEDLPKKKPTAVAEKGEIPVFDTDDEDIEIRQDTEVSAKDSEHELGEIDEERKSLKLVPGASKGDKKFRLSVLKRPHKFTKPKKETKETDTPTAAKAKKEVTEEKVDKAKVDKKTAAKTTKEKAVKKTVSKAKSISKKESATDTKKEDTPSETAKENEQESSPSKKLKSTPKFRMSASIKTSKKLNTDKTKNEDQDDDIKKKHLN</sequence>
<feature type="compositionally biased region" description="Basic and acidic residues" evidence="1">
    <location>
        <begin position="238"/>
        <end position="257"/>
    </location>
</feature>
<feature type="compositionally biased region" description="Polar residues" evidence="1">
    <location>
        <begin position="79"/>
        <end position="102"/>
    </location>
</feature>
<evidence type="ECO:0000313" key="2">
    <source>
        <dbReference type="EMBL" id="UXP31803.1"/>
    </source>
</evidence>
<evidence type="ECO:0000313" key="3">
    <source>
        <dbReference type="Proteomes" id="UP001065174"/>
    </source>
</evidence>
<feature type="region of interest" description="Disordered" evidence="1">
    <location>
        <begin position="283"/>
        <end position="506"/>
    </location>
</feature>
<feature type="region of interest" description="Disordered" evidence="1">
    <location>
        <begin position="79"/>
        <end position="104"/>
    </location>
</feature>
<feature type="compositionally biased region" description="Basic and acidic residues" evidence="1">
    <location>
        <begin position="354"/>
        <end position="388"/>
    </location>
</feature>
<gene>
    <name evidence="2" type="ORF">N6H18_15760</name>
</gene>
<feature type="compositionally biased region" description="Basic and acidic residues" evidence="1">
    <location>
        <begin position="550"/>
        <end position="578"/>
    </location>
</feature>
<organism evidence="2 3">
    <name type="scientific">Reichenbachiella agarivorans</name>
    <dbReference type="NCBI Taxonomy" id="2979464"/>
    <lineage>
        <taxon>Bacteria</taxon>
        <taxon>Pseudomonadati</taxon>
        <taxon>Bacteroidota</taxon>
        <taxon>Cytophagia</taxon>
        <taxon>Cytophagales</taxon>
        <taxon>Reichenbachiellaceae</taxon>
        <taxon>Reichenbachiella</taxon>
    </lineage>
</organism>
<name>A0ABY6CMR1_9BACT</name>
<dbReference type="EMBL" id="CP106679">
    <property type="protein sequence ID" value="UXP31803.1"/>
    <property type="molecule type" value="Genomic_DNA"/>
</dbReference>
<dbReference type="Proteomes" id="UP001065174">
    <property type="component" value="Chromosome"/>
</dbReference>
<feature type="compositionally biased region" description="Basic and acidic residues" evidence="1">
    <location>
        <begin position="159"/>
        <end position="170"/>
    </location>
</feature>
<protein>
    <submittedName>
        <fullName evidence="2">Uncharacterized protein</fullName>
    </submittedName>
</protein>
<keyword evidence="3" id="KW-1185">Reference proteome</keyword>
<evidence type="ECO:0000256" key="1">
    <source>
        <dbReference type="SAM" id="MobiDB-lite"/>
    </source>
</evidence>
<proteinExistence type="predicted"/>
<feature type="compositionally biased region" description="Basic and acidic residues" evidence="1">
    <location>
        <begin position="283"/>
        <end position="320"/>
    </location>
</feature>
<dbReference type="RefSeq" id="WP_262309242.1">
    <property type="nucleotide sequence ID" value="NZ_CP106679.1"/>
</dbReference>
<feature type="region of interest" description="Disordered" evidence="1">
    <location>
        <begin position="221"/>
        <end position="257"/>
    </location>
</feature>
<feature type="compositionally biased region" description="Basic and acidic residues" evidence="1">
    <location>
        <begin position="589"/>
        <end position="611"/>
    </location>
</feature>
<feature type="region of interest" description="Disordered" evidence="1">
    <location>
        <begin position="527"/>
        <end position="658"/>
    </location>
</feature>
<reference evidence="2" key="1">
    <citation type="submission" date="2022-09" db="EMBL/GenBank/DDBJ databases">
        <title>Comparative genomics and taxonomic characterization of three novel marine species of genus Reichenbachiella exhibiting antioxidant and polysaccharide degradation activities.</title>
        <authorList>
            <person name="Muhammad N."/>
            <person name="Lee Y.-J."/>
            <person name="Ko J."/>
            <person name="Kim S.-G."/>
        </authorList>
    </citation>
    <scope>NUCLEOTIDE SEQUENCE</scope>
    <source>
        <strain evidence="2">BKB1-1</strain>
    </source>
</reference>
<feature type="compositionally biased region" description="Basic and acidic residues" evidence="1">
    <location>
        <begin position="185"/>
        <end position="199"/>
    </location>
</feature>
<accession>A0ABY6CMR1</accession>
<feature type="compositionally biased region" description="Basic and acidic residues" evidence="1">
    <location>
        <begin position="482"/>
        <end position="506"/>
    </location>
</feature>
<feature type="compositionally biased region" description="Basic and acidic residues" evidence="1">
    <location>
        <begin position="419"/>
        <end position="434"/>
    </location>
</feature>